<accession>A0ABD2Q449</accession>
<comment type="caution">
    <text evidence="2">The sequence shown here is derived from an EMBL/GenBank/DDBJ whole genome shotgun (WGS) entry which is preliminary data.</text>
</comment>
<dbReference type="AlphaFoldDB" id="A0ABD2Q449"/>
<dbReference type="EMBL" id="JBJKFK010001016">
    <property type="protein sequence ID" value="KAL3314387.1"/>
    <property type="molecule type" value="Genomic_DNA"/>
</dbReference>
<keyword evidence="3" id="KW-1185">Reference proteome</keyword>
<feature type="chain" id="PRO_5044812122" evidence="1">
    <location>
        <begin position="18"/>
        <end position="426"/>
    </location>
</feature>
<sequence length="426" mass="48621">MCCLFFLLLLLAPLALTFSGLDPAQHCPKVKYKSGPCVHNFQTVETIFYRMDDNEKCVRQVDVDRIPCNIKDGQCPKIRTVINRPCEGGFSPTFIMRYEWNVKTRNCDRKSYTIGVPCGPETETAKSDNSVSCPSPKYQEEPCEGEIRPVFKIFFTASEGKCLRKVEYTAEPCATFNADISCRKLEMVSRGACDGDQNQYVMKRYHERQANGQCMPKEKVTYEKCVKSEGCPNRKEIGPVGECTDGEQEMMVKDYHLNDKNECVPEKKLLHKPCGKHLTGDCTKRRLVNPGHCKSNGYFDLIIVHFHRDLQNVCQRTKSIVEKPCEELKNYHSDPKCPAATYEQEDCQAGLRKVIRHYFMKTDLCHARRELTVEPCVYTDPSQSCPTTKREAVSPCRDGQITVTQYGWETTQHGCQESITNLHHAC</sequence>
<keyword evidence="1" id="KW-0732">Signal</keyword>
<organism evidence="2 3">
    <name type="scientific">Cichlidogyrus casuarinus</name>
    <dbReference type="NCBI Taxonomy" id="1844966"/>
    <lineage>
        <taxon>Eukaryota</taxon>
        <taxon>Metazoa</taxon>
        <taxon>Spiralia</taxon>
        <taxon>Lophotrochozoa</taxon>
        <taxon>Platyhelminthes</taxon>
        <taxon>Monogenea</taxon>
        <taxon>Monopisthocotylea</taxon>
        <taxon>Dactylogyridea</taxon>
        <taxon>Ancyrocephalidae</taxon>
        <taxon>Cichlidogyrus</taxon>
    </lineage>
</organism>
<proteinExistence type="predicted"/>
<dbReference type="Proteomes" id="UP001626550">
    <property type="component" value="Unassembled WGS sequence"/>
</dbReference>
<evidence type="ECO:0000313" key="3">
    <source>
        <dbReference type="Proteomes" id="UP001626550"/>
    </source>
</evidence>
<gene>
    <name evidence="2" type="ORF">Ciccas_006997</name>
</gene>
<feature type="signal peptide" evidence="1">
    <location>
        <begin position="1"/>
        <end position="17"/>
    </location>
</feature>
<name>A0ABD2Q449_9PLAT</name>
<reference evidence="2 3" key="1">
    <citation type="submission" date="2024-11" db="EMBL/GenBank/DDBJ databases">
        <title>Adaptive evolution of stress response genes in parasites aligns with host niche diversity.</title>
        <authorList>
            <person name="Hahn C."/>
            <person name="Resl P."/>
        </authorList>
    </citation>
    <scope>NUCLEOTIDE SEQUENCE [LARGE SCALE GENOMIC DNA]</scope>
    <source>
        <strain evidence="2">EGGRZ-B1_66</strain>
        <tissue evidence="2">Body</tissue>
    </source>
</reference>
<protein>
    <submittedName>
        <fullName evidence="2">Uncharacterized protein</fullName>
    </submittedName>
</protein>
<evidence type="ECO:0000256" key="1">
    <source>
        <dbReference type="SAM" id="SignalP"/>
    </source>
</evidence>
<evidence type="ECO:0000313" key="2">
    <source>
        <dbReference type="EMBL" id="KAL3314387.1"/>
    </source>
</evidence>